<reference evidence="1" key="2">
    <citation type="submission" date="2020-11" db="EMBL/GenBank/DDBJ databases">
        <authorList>
            <person name="McCartney M.A."/>
            <person name="Auch B."/>
            <person name="Kono T."/>
            <person name="Mallez S."/>
            <person name="Becker A."/>
            <person name="Gohl D.M."/>
            <person name="Silverstein K.A.T."/>
            <person name="Koren S."/>
            <person name="Bechman K.B."/>
            <person name="Herman A."/>
            <person name="Abrahante J.E."/>
            <person name="Garbe J."/>
        </authorList>
    </citation>
    <scope>NUCLEOTIDE SEQUENCE</scope>
    <source>
        <strain evidence="1">Duluth1</strain>
        <tissue evidence="1">Whole animal</tissue>
    </source>
</reference>
<evidence type="ECO:0000313" key="1">
    <source>
        <dbReference type="EMBL" id="KAH3881697.1"/>
    </source>
</evidence>
<proteinExistence type="predicted"/>
<sequence>MDESINILNKRLEKSIVKGDGYISNEIIELFTEMKDDLLKSVAHKKIVIESHLHVFENDQAVENLITEIKTLKEELNSK</sequence>
<accession>A0A9D4MV05</accession>
<evidence type="ECO:0000313" key="2">
    <source>
        <dbReference type="Proteomes" id="UP000828390"/>
    </source>
</evidence>
<dbReference type="AlphaFoldDB" id="A0A9D4MV05"/>
<dbReference type="Proteomes" id="UP000828390">
    <property type="component" value="Unassembled WGS sequence"/>
</dbReference>
<comment type="caution">
    <text evidence="1">The sequence shown here is derived from an EMBL/GenBank/DDBJ whole genome shotgun (WGS) entry which is preliminary data.</text>
</comment>
<protein>
    <submittedName>
        <fullName evidence="1">Uncharacterized protein</fullName>
    </submittedName>
</protein>
<keyword evidence="2" id="KW-1185">Reference proteome</keyword>
<name>A0A9D4MV05_DREPO</name>
<organism evidence="1 2">
    <name type="scientific">Dreissena polymorpha</name>
    <name type="common">Zebra mussel</name>
    <name type="synonym">Mytilus polymorpha</name>
    <dbReference type="NCBI Taxonomy" id="45954"/>
    <lineage>
        <taxon>Eukaryota</taxon>
        <taxon>Metazoa</taxon>
        <taxon>Spiralia</taxon>
        <taxon>Lophotrochozoa</taxon>
        <taxon>Mollusca</taxon>
        <taxon>Bivalvia</taxon>
        <taxon>Autobranchia</taxon>
        <taxon>Heteroconchia</taxon>
        <taxon>Euheterodonta</taxon>
        <taxon>Imparidentia</taxon>
        <taxon>Neoheterodontei</taxon>
        <taxon>Myida</taxon>
        <taxon>Dreissenoidea</taxon>
        <taxon>Dreissenidae</taxon>
        <taxon>Dreissena</taxon>
    </lineage>
</organism>
<dbReference type="EMBL" id="JAIWYP010000001">
    <property type="protein sequence ID" value="KAH3881697.1"/>
    <property type="molecule type" value="Genomic_DNA"/>
</dbReference>
<reference evidence="1" key="1">
    <citation type="journal article" date="2019" name="bioRxiv">
        <title>The Genome of the Zebra Mussel, Dreissena polymorpha: A Resource for Invasive Species Research.</title>
        <authorList>
            <person name="McCartney M.A."/>
            <person name="Auch B."/>
            <person name="Kono T."/>
            <person name="Mallez S."/>
            <person name="Zhang Y."/>
            <person name="Obille A."/>
            <person name="Becker A."/>
            <person name="Abrahante J.E."/>
            <person name="Garbe J."/>
            <person name="Badalamenti J.P."/>
            <person name="Herman A."/>
            <person name="Mangelson H."/>
            <person name="Liachko I."/>
            <person name="Sullivan S."/>
            <person name="Sone E.D."/>
            <person name="Koren S."/>
            <person name="Silverstein K.A.T."/>
            <person name="Beckman K.B."/>
            <person name="Gohl D.M."/>
        </authorList>
    </citation>
    <scope>NUCLEOTIDE SEQUENCE</scope>
    <source>
        <strain evidence="1">Duluth1</strain>
        <tissue evidence="1">Whole animal</tissue>
    </source>
</reference>
<gene>
    <name evidence="1" type="ORF">DPMN_005624</name>
</gene>